<dbReference type="InterPro" id="IPR027417">
    <property type="entry name" value="P-loop_NTPase"/>
</dbReference>
<evidence type="ECO:0000259" key="6">
    <source>
        <dbReference type="PROSITE" id="PS50893"/>
    </source>
</evidence>
<dbReference type="PROSITE" id="PS00211">
    <property type="entry name" value="ABC_TRANSPORTER_1"/>
    <property type="match status" value="1"/>
</dbReference>
<dbReference type="eggNOG" id="COG0410">
    <property type="taxonomic scope" value="Bacteria"/>
</dbReference>
<dbReference type="PANTHER" id="PTHR43820:SF2">
    <property type="entry name" value="ABC TRANSPORTER ATP-BINDING PROTEIN"/>
    <property type="match status" value="1"/>
</dbReference>
<accession>M3A6Q2</accession>
<dbReference type="Proteomes" id="UP000011744">
    <property type="component" value="Unassembled WGS sequence"/>
</dbReference>
<dbReference type="PATRIC" id="fig|1244869.3.peg.3955"/>
<dbReference type="InterPro" id="IPR017871">
    <property type="entry name" value="ABC_transporter-like_CS"/>
</dbReference>
<name>M3A6Q2_9PROT</name>
<organism evidence="7 8">
    <name type="scientific">Paramagnetospirillum caucaseum</name>
    <dbReference type="NCBI Taxonomy" id="1244869"/>
    <lineage>
        <taxon>Bacteria</taxon>
        <taxon>Pseudomonadati</taxon>
        <taxon>Pseudomonadota</taxon>
        <taxon>Alphaproteobacteria</taxon>
        <taxon>Rhodospirillales</taxon>
        <taxon>Magnetospirillaceae</taxon>
        <taxon>Paramagnetospirillum</taxon>
    </lineage>
</organism>
<comment type="similarity">
    <text evidence="1">Belongs to the ABC transporter superfamily.</text>
</comment>
<proteinExistence type="inferred from homology"/>
<dbReference type="OrthoDB" id="9775250at2"/>
<keyword evidence="3" id="KW-0547">Nucleotide-binding</keyword>
<sequence>MLRLEGVTAGYGHTVILEGVDLSLPPGGLLAVLGRNGVGKSTLMKTIVGQTRLRQGEIRFGSEAVSGLPSYRRSRMGIGYVPQTRDVFPSLTVEENLRIAARPGKWTIERVFELFPNLAARRGNKGTEISGGEQQMLSIGRALMGNPSLLLLDEPMEGLAPVIVEQLLESFRMLRQDGDLAIILVEQYVNLALDFSPTTIVLDRGRVVFSGESERLRRDQSLMADLLGAGGQSKAKH</sequence>
<evidence type="ECO:0000313" key="8">
    <source>
        <dbReference type="Proteomes" id="UP000011744"/>
    </source>
</evidence>
<evidence type="ECO:0000313" key="7">
    <source>
        <dbReference type="EMBL" id="EME68149.1"/>
    </source>
</evidence>
<evidence type="ECO:0000256" key="5">
    <source>
        <dbReference type="ARBA" id="ARBA00022970"/>
    </source>
</evidence>
<feature type="domain" description="ABC transporter" evidence="6">
    <location>
        <begin position="2"/>
        <end position="229"/>
    </location>
</feature>
<dbReference type="GO" id="GO:0016887">
    <property type="term" value="F:ATP hydrolysis activity"/>
    <property type="evidence" value="ECO:0007669"/>
    <property type="project" value="InterPro"/>
</dbReference>
<dbReference type="PANTHER" id="PTHR43820">
    <property type="entry name" value="HIGH-AFFINITY BRANCHED-CHAIN AMINO ACID TRANSPORT ATP-BINDING PROTEIN LIVF"/>
    <property type="match status" value="1"/>
</dbReference>
<protein>
    <submittedName>
        <fullName evidence="7">Branched-chain amino acid ABC transporter, ATP-binding protein</fullName>
    </submittedName>
</protein>
<dbReference type="GO" id="GO:0015807">
    <property type="term" value="P:L-amino acid transport"/>
    <property type="evidence" value="ECO:0007669"/>
    <property type="project" value="TreeGrafter"/>
</dbReference>
<dbReference type="AlphaFoldDB" id="M3A6Q2"/>
<dbReference type="GO" id="GO:0005524">
    <property type="term" value="F:ATP binding"/>
    <property type="evidence" value="ECO:0007669"/>
    <property type="project" value="UniProtKB-KW"/>
</dbReference>
<gene>
    <name evidence="7" type="ORF">H261_19878</name>
</gene>
<dbReference type="GO" id="GO:0015658">
    <property type="term" value="F:branched-chain amino acid transmembrane transporter activity"/>
    <property type="evidence" value="ECO:0007669"/>
    <property type="project" value="TreeGrafter"/>
</dbReference>
<evidence type="ECO:0000256" key="1">
    <source>
        <dbReference type="ARBA" id="ARBA00005417"/>
    </source>
</evidence>
<dbReference type="InterPro" id="IPR003439">
    <property type="entry name" value="ABC_transporter-like_ATP-bd"/>
</dbReference>
<dbReference type="PROSITE" id="PS50893">
    <property type="entry name" value="ABC_TRANSPORTER_2"/>
    <property type="match status" value="1"/>
</dbReference>
<evidence type="ECO:0000256" key="2">
    <source>
        <dbReference type="ARBA" id="ARBA00022448"/>
    </source>
</evidence>
<evidence type="ECO:0000256" key="3">
    <source>
        <dbReference type="ARBA" id="ARBA00022741"/>
    </source>
</evidence>
<keyword evidence="2" id="KW-0813">Transport</keyword>
<keyword evidence="8" id="KW-1185">Reference proteome</keyword>
<dbReference type="InterPro" id="IPR003593">
    <property type="entry name" value="AAA+_ATPase"/>
</dbReference>
<evidence type="ECO:0000256" key="4">
    <source>
        <dbReference type="ARBA" id="ARBA00022840"/>
    </source>
</evidence>
<dbReference type="InterPro" id="IPR052156">
    <property type="entry name" value="BCAA_Transport_ATP-bd_LivF"/>
</dbReference>
<reference evidence="7 8" key="1">
    <citation type="journal article" date="2014" name="Genome Announc.">
        <title>Draft Genome Sequence of Magnetospirillum sp. Strain SO-1, a Freshwater Magnetotactic Bacterium Isolated from the Ol'khovka River, Russia.</title>
        <authorList>
            <person name="Grouzdev D.S."/>
            <person name="Dziuba M.V."/>
            <person name="Sukhacheva M.S."/>
            <person name="Mardanov A.V."/>
            <person name="Beletskiy A.V."/>
            <person name="Kuznetsov B.B."/>
            <person name="Skryabin K.G."/>
        </authorList>
    </citation>
    <scope>NUCLEOTIDE SEQUENCE [LARGE SCALE GENOMIC DNA]</scope>
    <source>
        <strain evidence="7 8">SO-1</strain>
    </source>
</reference>
<keyword evidence="4 7" id="KW-0067">ATP-binding</keyword>
<keyword evidence="5" id="KW-0029">Amino-acid transport</keyword>
<dbReference type="SMART" id="SM00382">
    <property type="entry name" value="AAA"/>
    <property type="match status" value="1"/>
</dbReference>
<dbReference type="Pfam" id="PF00005">
    <property type="entry name" value="ABC_tran"/>
    <property type="match status" value="1"/>
</dbReference>
<dbReference type="RefSeq" id="WP_008621085.1">
    <property type="nucleotide sequence ID" value="NZ_AONQ01000079.1"/>
</dbReference>
<dbReference type="SUPFAM" id="SSF52540">
    <property type="entry name" value="P-loop containing nucleoside triphosphate hydrolases"/>
    <property type="match status" value="1"/>
</dbReference>
<dbReference type="EMBL" id="AONQ01000079">
    <property type="protein sequence ID" value="EME68149.1"/>
    <property type="molecule type" value="Genomic_DNA"/>
</dbReference>
<dbReference type="CDD" id="cd03224">
    <property type="entry name" value="ABC_TM1139_LivF_branched"/>
    <property type="match status" value="1"/>
</dbReference>
<dbReference type="STRING" id="1244869.H261_19878"/>
<dbReference type="Gene3D" id="3.40.50.300">
    <property type="entry name" value="P-loop containing nucleotide triphosphate hydrolases"/>
    <property type="match status" value="1"/>
</dbReference>
<comment type="caution">
    <text evidence="7">The sequence shown here is derived from an EMBL/GenBank/DDBJ whole genome shotgun (WGS) entry which is preliminary data.</text>
</comment>